<comment type="caution">
    <text evidence="2">The sequence shown here is derived from an EMBL/GenBank/DDBJ whole genome shotgun (WGS) entry which is preliminary data.</text>
</comment>
<feature type="region of interest" description="Disordered" evidence="1">
    <location>
        <begin position="1"/>
        <end position="21"/>
    </location>
</feature>
<organism evidence="2 3">
    <name type="scientific">Elysia crispata</name>
    <name type="common">lettuce slug</name>
    <dbReference type="NCBI Taxonomy" id="231223"/>
    <lineage>
        <taxon>Eukaryota</taxon>
        <taxon>Metazoa</taxon>
        <taxon>Spiralia</taxon>
        <taxon>Lophotrochozoa</taxon>
        <taxon>Mollusca</taxon>
        <taxon>Gastropoda</taxon>
        <taxon>Heterobranchia</taxon>
        <taxon>Euthyneura</taxon>
        <taxon>Panpulmonata</taxon>
        <taxon>Sacoglossa</taxon>
        <taxon>Placobranchoidea</taxon>
        <taxon>Plakobranchidae</taxon>
        <taxon>Elysia</taxon>
    </lineage>
</organism>
<proteinExistence type="predicted"/>
<evidence type="ECO:0000256" key="1">
    <source>
        <dbReference type="SAM" id="MobiDB-lite"/>
    </source>
</evidence>
<evidence type="ECO:0000313" key="3">
    <source>
        <dbReference type="Proteomes" id="UP001283361"/>
    </source>
</evidence>
<reference evidence="2" key="1">
    <citation type="journal article" date="2023" name="G3 (Bethesda)">
        <title>A reference genome for the long-term kleptoplast-retaining sea slug Elysia crispata morphotype clarki.</title>
        <authorList>
            <person name="Eastman K.E."/>
            <person name="Pendleton A.L."/>
            <person name="Shaikh M.A."/>
            <person name="Suttiyut T."/>
            <person name="Ogas R."/>
            <person name="Tomko P."/>
            <person name="Gavelis G."/>
            <person name="Widhalm J.R."/>
            <person name="Wisecaver J.H."/>
        </authorList>
    </citation>
    <scope>NUCLEOTIDE SEQUENCE</scope>
    <source>
        <strain evidence="2">ECLA1</strain>
    </source>
</reference>
<dbReference type="AlphaFoldDB" id="A0AAE1DWR8"/>
<feature type="compositionally biased region" description="Polar residues" evidence="1">
    <location>
        <begin position="7"/>
        <end position="16"/>
    </location>
</feature>
<name>A0AAE1DWR8_9GAST</name>
<protein>
    <submittedName>
        <fullName evidence="2">Uncharacterized protein</fullName>
    </submittedName>
</protein>
<sequence>PPMANEQARQWHTPVTDQERSDACRVARAEGRVTSLPPGQLRPLTANIRRNGSWIRI</sequence>
<evidence type="ECO:0000313" key="2">
    <source>
        <dbReference type="EMBL" id="KAK3785567.1"/>
    </source>
</evidence>
<feature type="non-terminal residue" evidence="2">
    <location>
        <position position="1"/>
    </location>
</feature>
<gene>
    <name evidence="2" type="ORF">RRG08_019759</name>
</gene>
<dbReference type="EMBL" id="JAWDGP010002118">
    <property type="protein sequence ID" value="KAK3785567.1"/>
    <property type="molecule type" value="Genomic_DNA"/>
</dbReference>
<dbReference type="Proteomes" id="UP001283361">
    <property type="component" value="Unassembled WGS sequence"/>
</dbReference>
<keyword evidence="3" id="KW-1185">Reference proteome</keyword>
<accession>A0AAE1DWR8</accession>